<accession>A0ABR2ABB0</accession>
<evidence type="ECO:0000313" key="4">
    <source>
        <dbReference type="Proteomes" id="UP001396334"/>
    </source>
</evidence>
<keyword evidence="2" id="KW-1133">Transmembrane helix</keyword>
<organism evidence="3 4">
    <name type="scientific">Hibiscus sabdariffa</name>
    <name type="common">roselle</name>
    <dbReference type="NCBI Taxonomy" id="183260"/>
    <lineage>
        <taxon>Eukaryota</taxon>
        <taxon>Viridiplantae</taxon>
        <taxon>Streptophyta</taxon>
        <taxon>Embryophyta</taxon>
        <taxon>Tracheophyta</taxon>
        <taxon>Spermatophyta</taxon>
        <taxon>Magnoliopsida</taxon>
        <taxon>eudicotyledons</taxon>
        <taxon>Gunneridae</taxon>
        <taxon>Pentapetalae</taxon>
        <taxon>rosids</taxon>
        <taxon>malvids</taxon>
        <taxon>Malvales</taxon>
        <taxon>Malvaceae</taxon>
        <taxon>Malvoideae</taxon>
        <taxon>Hibiscus</taxon>
    </lineage>
</organism>
<evidence type="ECO:0000256" key="2">
    <source>
        <dbReference type="SAM" id="Phobius"/>
    </source>
</evidence>
<evidence type="ECO:0000256" key="1">
    <source>
        <dbReference type="SAM" id="MobiDB-lite"/>
    </source>
</evidence>
<protein>
    <submittedName>
        <fullName evidence="3">Uncharacterized protein</fullName>
    </submittedName>
</protein>
<feature type="transmembrane region" description="Helical" evidence="2">
    <location>
        <begin position="53"/>
        <end position="72"/>
    </location>
</feature>
<gene>
    <name evidence="3" type="ORF">V6N11_043356</name>
</gene>
<keyword evidence="2" id="KW-0472">Membrane</keyword>
<dbReference type="EMBL" id="JBBPBN010000290">
    <property type="protein sequence ID" value="KAK8490142.1"/>
    <property type="molecule type" value="Genomic_DNA"/>
</dbReference>
<keyword evidence="4" id="KW-1185">Reference proteome</keyword>
<reference evidence="3 4" key="1">
    <citation type="journal article" date="2024" name="G3 (Bethesda)">
        <title>Genome assembly of Hibiscus sabdariffa L. provides insights into metabolisms of medicinal natural products.</title>
        <authorList>
            <person name="Kim T."/>
        </authorList>
    </citation>
    <scope>NUCLEOTIDE SEQUENCE [LARGE SCALE GENOMIC DNA]</scope>
    <source>
        <strain evidence="3">TK-2024</strain>
        <tissue evidence="3">Old leaves</tissue>
    </source>
</reference>
<sequence length="78" mass="9437">MNRYYLKRIFSSLFCHRRRRRQQQQWPPSGVTEKDKAQGVPLVSPPQQSGIPAPWSLCIFYWRLLGFIFFFFDTEQRP</sequence>
<dbReference type="Proteomes" id="UP001396334">
    <property type="component" value="Unassembled WGS sequence"/>
</dbReference>
<comment type="caution">
    <text evidence="3">The sequence shown here is derived from an EMBL/GenBank/DDBJ whole genome shotgun (WGS) entry which is preliminary data.</text>
</comment>
<name>A0ABR2ABB0_9ROSI</name>
<proteinExistence type="predicted"/>
<evidence type="ECO:0000313" key="3">
    <source>
        <dbReference type="EMBL" id="KAK8490142.1"/>
    </source>
</evidence>
<keyword evidence="2" id="KW-0812">Transmembrane</keyword>
<feature type="region of interest" description="Disordered" evidence="1">
    <location>
        <begin position="20"/>
        <end position="47"/>
    </location>
</feature>